<dbReference type="PANTHER" id="PTHR10830:SF0">
    <property type="entry name" value="DOLICHYL-DIPHOSPHOOLIGOSACCHARIDE--PROTEIN GLYCOSYLTRANSFERASE 48 KDA SUBUNIT"/>
    <property type="match status" value="1"/>
</dbReference>
<proteinExistence type="inferred from homology"/>
<accession>A0A835I9B7</accession>
<reference evidence="3 4" key="1">
    <citation type="submission" date="2020-10" db="EMBL/GenBank/DDBJ databases">
        <title>The Coptis chinensis genome and diversification of protoberbering-type alkaloids.</title>
        <authorList>
            <person name="Wang B."/>
            <person name="Shu S."/>
            <person name="Song C."/>
            <person name="Liu Y."/>
        </authorList>
    </citation>
    <scope>NUCLEOTIDE SEQUENCE [LARGE SCALE GENOMIC DNA]</scope>
    <source>
        <strain evidence="3">HL-2020</strain>
        <tissue evidence="3">Leaf</tissue>
    </source>
</reference>
<dbReference type="UniPathway" id="UPA00378"/>
<dbReference type="Pfam" id="PF03345">
    <property type="entry name" value="OST48_N"/>
    <property type="match status" value="1"/>
</dbReference>
<dbReference type="GO" id="GO:0008250">
    <property type="term" value="C:oligosaccharyltransferase complex"/>
    <property type="evidence" value="ECO:0007669"/>
    <property type="project" value="TreeGrafter"/>
</dbReference>
<dbReference type="AlphaFoldDB" id="A0A835I9B7"/>
<evidence type="ECO:0000259" key="2">
    <source>
        <dbReference type="Pfam" id="PF03345"/>
    </source>
</evidence>
<feature type="domain" description="OST48 N-terminal" evidence="2">
    <location>
        <begin position="29"/>
        <end position="116"/>
    </location>
</feature>
<evidence type="ECO:0000313" key="4">
    <source>
        <dbReference type="Proteomes" id="UP000631114"/>
    </source>
</evidence>
<comment type="similarity">
    <text evidence="1">Belongs to the DDOST 48 kDa subunit family.</text>
</comment>
<comment type="subunit">
    <text evidence="1">Component of the oligosaccharyltransferase (OST) complex.</text>
</comment>
<name>A0A835I9B7_9MAGN</name>
<dbReference type="GO" id="GO:0018279">
    <property type="term" value="P:protein N-linked glycosylation via asparagine"/>
    <property type="evidence" value="ECO:0007669"/>
    <property type="project" value="UniProtKB-UniRule"/>
</dbReference>
<dbReference type="Proteomes" id="UP000631114">
    <property type="component" value="Unassembled WGS sequence"/>
</dbReference>
<evidence type="ECO:0000256" key="1">
    <source>
        <dbReference type="RuleBase" id="RU361142"/>
    </source>
</evidence>
<comment type="pathway">
    <text evidence="1">Protein modification; protein glycosylation.</text>
</comment>
<comment type="subcellular location">
    <subcellularLocation>
        <location evidence="1">Endoplasmic reticulum membrane</location>
        <topology evidence="1">Single-pass type I membrane protein</topology>
    </subcellularLocation>
</comment>
<keyword evidence="4" id="KW-1185">Reference proteome</keyword>
<comment type="function">
    <text evidence="1">Subunit of the oligosaccharyl transferase (OST) complex that catalyzes the initial transfer of a defined glycan (Glc(3)Man(9)GlcNAc(2) in eukaryotes) from the lipid carrier dolichol-pyrophosphate to an asparagine residue within an Asn-X-Ser/Thr consensus motif in nascent polypeptide chains, the first step in protein N-glycosylation. N-glycosylation occurs cotranslationally and the complex associates with the Sec61 complex at the channel-forming translocon complex that mediates protein translocation across the endoplasmic reticulum (ER).</text>
</comment>
<organism evidence="3 4">
    <name type="scientific">Coptis chinensis</name>
    <dbReference type="NCBI Taxonomy" id="261450"/>
    <lineage>
        <taxon>Eukaryota</taxon>
        <taxon>Viridiplantae</taxon>
        <taxon>Streptophyta</taxon>
        <taxon>Embryophyta</taxon>
        <taxon>Tracheophyta</taxon>
        <taxon>Spermatophyta</taxon>
        <taxon>Magnoliopsida</taxon>
        <taxon>Ranunculales</taxon>
        <taxon>Ranunculaceae</taxon>
        <taxon>Coptidoideae</taxon>
        <taxon>Coptis</taxon>
    </lineage>
</organism>
<gene>
    <name evidence="3" type="ORF">IFM89_004793</name>
</gene>
<dbReference type="InterPro" id="IPR055457">
    <property type="entry name" value="OST48_N"/>
</dbReference>
<evidence type="ECO:0000313" key="3">
    <source>
        <dbReference type="EMBL" id="KAF9612989.1"/>
    </source>
</evidence>
<dbReference type="EMBL" id="JADFTS010000003">
    <property type="protein sequence ID" value="KAF9612989.1"/>
    <property type="molecule type" value="Genomic_DNA"/>
</dbReference>
<comment type="caution">
    <text evidence="3">The sequence shown here is derived from an EMBL/GenBank/DDBJ whole genome shotgun (WGS) entry which is preliminary data.</text>
</comment>
<dbReference type="PANTHER" id="PTHR10830">
    <property type="entry name" value="DOLICHYL-DIPHOSPHOOLIGOSACCHARIDE--PROTEIN GLYCOSYLTRANSFERASE 48 KDA SUBUNIT"/>
    <property type="match status" value="1"/>
</dbReference>
<protein>
    <recommendedName>
        <fullName evidence="1">Dolichyl-diphosphooligosaccharide--protein glycosyltransferase 48 kDa subunit</fullName>
        <shortName evidence="1">Oligosaccharyl transferase 48 kDa subunit</shortName>
    </recommendedName>
</protein>
<sequence length="154" mass="16951">MNPSIKLDKCSNMGVNFVAKLSKGLSHLATDSNLKLSKYGEYLYDKLFLFSPTVQNFGGSLDLNSVLGFVDSGRDLILAVDGSASELVREIATECGVDFDEDSRAVVIDHGSFANGDHMLIASDDFIDFMMSFWGRKNRSSCTIPRDWSCIQSC</sequence>
<dbReference type="InterPro" id="IPR005013">
    <property type="entry name" value="DDOST_48_kDa_subunit"/>
</dbReference>
<keyword evidence="1" id="KW-0256">Endoplasmic reticulum</keyword>
<dbReference type="OrthoDB" id="1302255at2759"/>